<dbReference type="SUPFAM" id="SSF53335">
    <property type="entry name" value="S-adenosyl-L-methionine-dependent methyltransferases"/>
    <property type="match status" value="1"/>
</dbReference>
<accession>A0A6J4PTP7</accession>
<evidence type="ECO:0000259" key="5">
    <source>
        <dbReference type="Pfam" id="PF01555"/>
    </source>
</evidence>
<dbReference type="PROSITE" id="PS00092">
    <property type="entry name" value="N6_MTASE"/>
    <property type="match status" value="1"/>
</dbReference>
<sequence length="258" mass="28760">MVYLADCVELMRLMPPSCVDVVFADPPYRLSGGGVTVKSGRIASVDKGGWDRSLGSFEKDHEWNVRWLHEARRVLKPDGTLWVSGTHHIIFSLGFALQSLGFRIINQIAWVKPDPPPNALHTAFTHAHETLIWASREKGARHTFNYDLVNSPDPNAQVSSVWRIPTVPRVEKLHGYHPTQKPLRLVRRALLASTCEGDLVFDPFAGSGTTAVAAKELNRAFVGTELEEEFAELAAQRIRTTNRGALLREISEQFWGGA</sequence>
<dbReference type="GO" id="GO:0003677">
    <property type="term" value="F:DNA binding"/>
    <property type="evidence" value="ECO:0007669"/>
    <property type="project" value="InterPro"/>
</dbReference>
<dbReference type="PRINTS" id="PR00508">
    <property type="entry name" value="S21N4MTFRASE"/>
</dbReference>
<dbReference type="EMBL" id="CADCVB010000086">
    <property type="protein sequence ID" value="CAA9423602.1"/>
    <property type="molecule type" value="Genomic_DNA"/>
</dbReference>
<dbReference type="PANTHER" id="PTHR13370">
    <property type="entry name" value="RNA METHYLASE-RELATED"/>
    <property type="match status" value="1"/>
</dbReference>
<keyword evidence="3 6" id="KW-0808">Transferase</keyword>
<dbReference type="InterPro" id="IPR001091">
    <property type="entry name" value="RM_Methyltransferase"/>
</dbReference>
<dbReference type="EC" id="2.1.1.-" evidence="4"/>
<evidence type="ECO:0000256" key="3">
    <source>
        <dbReference type="ARBA" id="ARBA00022679"/>
    </source>
</evidence>
<evidence type="ECO:0000256" key="2">
    <source>
        <dbReference type="ARBA" id="ARBA00022603"/>
    </source>
</evidence>
<feature type="domain" description="DNA methylase N-4/N-6" evidence="5">
    <location>
        <begin position="19"/>
        <end position="235"/>
    </location>
</feature>
<dbReference type="Gene3D" id="3.40.50.150">
    <property type="entry name" value="Vaccinia Virus protein VP39"/>
    <property type="match status" value="1"/>
</dbReference>
<evidence type="ECO:0000256" key="1">
    <source>
        <dbReference type="ARBA" id="ARBA00006594"/>
    </source>
</evidence>
<dbReference type="InterPro" id="IPR002941">
    <property type="entry name" value="DNA_methylase_N4/N6"/>
</dbReference>
<keyword evidence="2 6" id="KW-0489">Methyltransferase</keyword>
<gene>
    <name evidence="6" type="ORF">AVDCRST_MAG78-1210</name>
</gene>
<name>A0A6J4PTP7_9ACTN</name>
<dbReference type="InterPro" id="IPR029063">
    <property type="entry name" value="SAM-dependent_MTases_sf"/>
</dbReference>
<organism evidence="6">
    <name type="scientific">uncultured Rubrobacteraceae bacterium</name>
    <dbReference type="NCBI Taxonomy" id="349277"/>
    <lineage>
        <taxon>Bacteria</taxon>
        <taxon>Bacillati</taxon>
        <taxon>Actinomycetota</taxon>
        <taxon>Rubrobacteria</taxon>
        <taxon>Rubrobacterales</taxon>
        <taxon>Rubrobacteraceae</taxon>
        <taxon>environmental samples</taxon>
    </lineage>
</organism>
<dbReference type="InterPro" id="IPR002052">
    <property type="entry name" value="DNA_methylase_N6_adenine_CS"/>
</dbReference>
<protein>
    <recommendedName>
        <fullName evidence="4">Methyltransferase</fullName>
        <ecNumber evidence="4">2.1.1.-</ecNumber>
    </recommendedName>
</protein>
<evidence type="ECO:0000313" key="6">
    <source>
        <dbReference type="EMBL" id="CAA9423602.1"/>
    </source>
</evidence>
<comment type="similarity">
    <text evidence="1 4">Belongs to the N(4)/N(6)-methyltransferase family.</text>
</comment>
<dbReference type="GO" id="GO:0005737">
    <property type="term" value="C:cytoplasm"/>
    <property type="evidence" value="ECO:0007669"/>
    <property type="project" value="TreeGrafter"/>
</dbReference>
<dbReference type="GO" id="GO:0008170">
    <property type="term" value="F:N-methyltransferase activity"/>
    <property type="evidence" value="ECO:0007669"/>
    <property type="project" value="InterPro"/>
</dbReference>
<evidence type="ECO:0000256" key="4">
    <source>
        <dbReference type="RuleBase" id="RU362026"/>
    </source>
</evidence>
<dbReference type="AlphaFoldDB" id="A0A6J4PTP7"/>
<dbReference type="Pfam" id="PF01555">
    <property type="entry name" value="N6_N4_Mtase"/>
    <property type="match status" value="1"/>
</dbReference>
<proteinExistence type="inferred from homology"/>
<dbReference type="GO" id="GO:0032259">
    <property type="term" value="P:methylation"/>
    <property type="evidence" value="ECO:0007669"/>
    <property type="project" value="UniProtKB-KW"/>
</dbReference>
<dbReference type="PANTHER" id="PTHR13370:SF3">
    <property type="entry name" value="TRNA (GUANINE(10)-N2)-METHYLTRANSFERASE HOMOLOG"/>
    <property type="match status" value="1"/>
</dbReference>
<reference evidence="6" key="1">
    <citation type="submission" date="2020-02" db="EMBL/GenBank/DDBJ databases">
        <authorList>
            <person name="Meier V. D."/>
        </authorList>
    </citation>
    <scope>NUCLEOTIDE SEQUENCE</scope>
    <source>
        <strain evidence="6">AVDCRST_MAG78</strain>
    </source>
</reference>